<evidence type="ECO:0000256" key="5">
    <source>
        <dbReference type="SAM" id="Phobius"/>
    </source>
</evidence>
<evidence type="ECO:0000313" key="8">
    <source>
        <dbReference type="Proteomes" id="UP001204798"/>
    </source>
</evidence>
<gene>
    <name evidence="7" type="ORF">M2350_000539</name>
</gene>
<dbReference type="InterPro" id="IPR027705">
    <property type="entry name" value="Flotillin_fam"/>
</dbReference>
<dbReference type="InterPro" id="IPR036013">
    <property type="entry name" value="Band_7/SPFH_dom_sf"/>
</dbReference>
<keyword evidence="3 5" id="KW-0472">Membrane</keyword>
<dbReference type="CDD" id="cd03399">
    <property type="entry name" value="SPFH_flotillin"/>
    <property type="match status" value="1"/>
</dbReference>
<name>A0ABT2EJK8_9BACT</name>
<dbReference type="Proteomes" id="UP001204798">
    <property type="component" value="Unassembled WGS sequence"/>
</dbReference>
<dbReference type="Pfam" id="PF15975">
    <property type="entry name" value="Flot"/>
    <property type="match status" value="1"/>
</dbReference>
<proteinExistence type="inferred from homology"/>
<evidence type="ECO:0000256" key="2">
    <source>
        <dbReference type="ARBA" id="ARBA00007161"/>
    </source>
</evidence>
<organism evidence="7 8">
    <name type="scientific">Candidatus Fervidibacter sacchari</name>
    <dbReference type="NCBI Taxonomy" id="1448929"/>
    <lineage>
        <taxon>Bacteria</taxon>
        <taxon>Candidatus Fervidibacterota</taxon>
        <taxon>Candidatus Fervidibacter</taxon>
    </lineage>
</organism>
<comment type="similarity">
    <text evidence="2">Belongs to the band 7/mec-2 family. Flotillin subfamily.</text>
</comment>
<evidence type="ECO:0000313" key="7">
    <source>
        <dbReference type="EMBL" id="MCS3918142.1"/>
    </source>
</evidence>
<protein>
    <submittedName>
        <fullName evidence="7">Flotillin</fullName>
    </submittedName>
</protein>
<evidence type="ECO:0000256" key="3">
    <source>
        <dbReference type="ARBA" id="ARBA00023136"/>
    </source>
</evidence>
<dbReference type="RefSeq" id="WP_259093609.1">
    <property type="nucleotide sequence ID" value="NZ_CP130454.1"/>
</dbReference>
<dbReference type="InterPro" id="IPR031905">
    <property type="entry name" value="Flotillin_C"/>
</dbReference>
<evidence type="ECO:0000259" key="6">
    <source>
        <dbReference type="SMART" id="SM00244"/>
    </source>
</evidence>
<feature type="transmembrane region" description="Helical" evidence="5">
    <location>
        <begin position="6"/>
        <end position="28"/>
    </location>
</feature>
<feature type="coiled-coil region" evidence="4">
    <location>
        <begin position="207"/>
        <end position="314"/>
    </location>
</feature>
<dbReference type="Pfam" id="PF01145">
    <property type="entry name" value="Band_7"/>
    <property type="match status" value="1"/>
</dbReference>
<accession>A0ABT2EJK8</accession>
<dbReference type="PANTHER" id="PTHR13806:SF46">
    <property type="entry name" value="FLOTILLIN-1-RELATED"/>
    <property type="match status" value="1"/>
</dbReference>
<keyword evidence="4" id="KW-0175">Coiled coil</keyword>
<dbReference type="SUPFAM" id="SSF117892">
    <property type="entry name" value="Band 7/SPFH domain"/>
    <property type="match status" value="1"/>
</dbReference>
<dbReference type="EMBL" id="JANUCP010000001">
    <property type="protein sequence ID" value="MCS3918142.1"/>
    <property type="molecule type" value="Genomic_DNA"/>
</dbReference>
<dbReference type="PANTHER" id="PTHR13806">
    <property type="entry name" value="FLOTILLIN-RELATED"/>
    <property type="match status" value="1"/>
</dbReference>
<dbReference type="Gene3D" id="3.30.479.30">
    <property type="entry name" value="Band 7 domain"/>
    <property type="match status" value="1"/>
</dbReference>
<keyword evidence="8" id="KW-1185">Reference proteome</keyword>
<comment type="subcellular location">
    <subcellularLocation>
        <location evidence="1">Membrane</location>
    </subcellularLocation>
</comment>
<keyword evidence="5" id="KW-0812">Transmembrane</keyword>
<reference evidence="7 8" key="1">
    <citation type="submission" date="2022-08" db="EMBL/GenBank/DDBJ databases">
        <title>Bacterial and archaeal communities from various locations to study Microbial Dark Matter (Phase II).</title>
        <authorList>
            <person name="Stepanauskas R."/>
        </authorList>
    </citation>
    <scope>NUCLEOTIDE SEQUENCE [LARGE SCALE GENOMIC DNA]</scope>
    <source>
        <strain evidence="7 8">PD1</strain>
    </source>
</reference>
<keyword evidence="5" id="KW-1133">Transmembrane helix</keyword>
<feature type="domain" description="Band 7" evidence="6">
    <location>
        <begin position="29"/>
        <end position="197"/>
    </location>
</feature>
<evidence type="ECO:0000256" key="4">
    <source>
        <dbReference type="SAM" id="Coils"/>
    </source>
</evidence>
<comment type="caution">
    <text evidence="7">The sequence shown here is derived from an EMBL/GenBank/DDBJ whole genome shotgun (WGS) entry which is preliminary data.</text>
</comment>
<sequence>MPTAQFQSSALIGLGIAVVIVVVLMFILSRWRKVGPNEALIISGIGKRRGFRIVQGGGTFVWPVLEQVQKLSLEVMTLDVNVVDVYTAQGVPVTVDGVAQVKVRGDESAIATAAEQFLGKTPEQIREIARQTLEGHLRAIVGTMTVEELYRNRDAFAQRVAEVAESDLANMGLTIVSFTIRDIRDKQGYLDALGRPRIAQVKRDARIAEAEAERDATIRAAQAKQEAQSAEFEAQTKIAEAKRDFEMRQAEYQAQVNQKKAEADLAYDLRKYQLEQELKREQVKVQLVEKEALIEVQEKEIIRKEKELDATVRKPAQAEADRIRMIADAERYRTVAQAEADAESKRKTGEAEAQVVQMRGLAEAEVIKAKGLAEAEAEKARGLAEAEVIRAKGLAEAEAMMRKAEAWRAYNQAAITEMFIERLPEITKALAEPLSKVERIVIISNTSGDGAGVGASRLTQDIVNMMAQIPPVLESLTGINVRDLVSRLPGIQQQPTQSEEQKGSQ</sequence>
<evidence type="ECO:0000256" key="1">
    <source>
        <dbReference type="ARBA" id="ARBA00004370"/>
    </source>
</evidence>
<dbReference type="InterPro" id="IPR001107">
    <property type="entry name" value="Band_7"/>
</dbReference>
<dbReference type="SMART" id="SM00244">
    <property type="entry name" value="PHB"/>
    <property type="match status" value="1"/>
</dbReference>